<evidence type="ECO:0000256" key="1">
    <source>
        <dbReference type="ARBA" id="ARBA00004120"/>
    </source>
</evidence>
<dbReference type="GO" id="GO:0060271">
    <property type="term" value="P:cilium assembly"/>
    <property type="evidence" value="ECO:0007669"/>
    <property type="project" value="TreeGrafter"/>
</dbReference>
<evidence type="ECO:0000256" key="4">
    <source>
        <dbReference type="ARBA" id="ARBA00023212"/>
    </source>
</evidence>
<reference evidence="8" key="1">
    <citation type="submission" date="2018-11" db="EMBL/GenBank/DDBJ databases">
        <authorList>
            <consortium name="Pathogen Informatics"/>
        </authorList>
    </citation>
    <scope>NUCLEOTIDE SEQUENCE</scope>
</reference>
<evidence type="ECO:0000313" key="9">
    <source>
        <dbReference type="Proteomes" id="UP000784294"/>
    </source>
</evidence>
<dbReference type="EMBL" id="CAAALY010043501">
    <property type="protein sequence ID" value="VEL19836.1"/>
    <property type="molecule type" value="Genomic_DNA"/>
</dbReference>
<keyword evidence="3" id="KW-0970">Cilium biogenesis/degradation</keyword>
<dbReference type="Pfam" id="PF07162">
    <property type="entry name" value="B9-C2"/>
    <property type="match status" value="1"/>
</dbReference>
<comment type="subcellular location">
    <subcellularLocation>
        <location evidence="1">Cytoplasm</location>
        <location evidence="1">Cytoskeleton</location>
        <location evidence="1">Cilium basal body</location>
    </subcellularLocation>
</comment>
<dbReference type="InterPro" id="IPR010796">
    <property type="entry name" value="C2_B9-type_dom"/>
</dbReference>
<keyword evidence="2" id="KW-0963">Cytoplasm</keyword>
<name>A0A3S5FDM8_9PLAT</name>
<keyword evidence="4" id="KW-0206">Cytoskeleton</keyword>
<dbReference type="PANTHER" id="PTHR12968">
    <property type="entry name" value="B9 DOMAIN-CONTAINING"/>
    <property type="match status" value="1"/>
</dbReference>
<organism evidence="8 9">
    <name type="scientific">Protopolystoma xenopodis</name>
    <dbReference type="NCBI Taxonomy" id="117903"/>
    <lineage>
        <taxon>Eukaryota</taxon>
        <taxon>Metazoa</taxon>
        <taxon>Spiralia</taxon>
        <taxon>Lophotrochozoa</taxon>
        <taxon>Platyhelminthes</taxon>
        <taxon>Monogenea</taxon>
        <taxon>Polyopisthocotylea</taxon>
        <taxon>Polystomatidea</taxon>
        <taxon>Polystomatidae</taxon>
        <taxon>Protopolystoma</taxon>
    </lineage>
</organism>
<keyword evidence="5" id="KW-0966">Cell projection</keyword>
<comment type="caution">
    <text evidence="8">The sequence shown here is derived from an EMBL/GenBank/DDBJ whole genome shotgun (WGS) entry which is preliminary data.</text>
</comment>
<dbReference type="PANTHER" id="PTHR12968:SF1">
    <property type="entry name" value="B9 DOMAIN-CONTAINING PROTEIN 1"/>
    <property type="match status" value="1"/>
</dbReference>
<dbReference type="AlphaFoldDB" id="A0A3S5FDM8"/>
<evidence type="ECO:0000256" key="3">
    <source>
        <dbReference type="ARBA" id="ARBA00022794"/>
    </source>
</evidence>
<accession>A0A3S5FDM8</accession>
<dbReference type="Proteomes" id="UP000784294">
    <property type="component" value="Unassembled WGS sequence"/>
</dbReference>
<proteinExistence type="inferred from homology"/>
<keyword evidence="9" id="KW-1185">Reference proteome</keyword>
<dbReference type="OrthoDB" id="431939at2759"/>
<evidence type="ECO:0000256" key="5">
    <source>
        <dbReference type="ARBA" id="ARBA00023273"/>
    </source>
</evidence>
<dbReference type="PROSITE" id="PS51381">
    <property type="entry name" value="C2_B9"/>
    <property type="match status" value="1"/>
</dbReference>
<protein>
    <recommendedName>
        <fullName evidence="7">B9 domain-containing protein 1</fullName>
    </recommendedName>
</protein>
<evidence type="ECO:0000256" key="7">
    <source>
        <dbReference type="ARBA" id="ARBA00039274"/>
    </source>
</evidence>
<evidence type="ECO:0000256" key="2">
    <source>
        <dbReference type="ARBA" id="ARBA00022490"/>
    </source>
</evidence>
<evidence type="ECO:0000313" key="8">
    <source>
        <dbReference type="EMBL" id="VEL19836.1"/>
    </source>
</evidence>
<sequence length="120" mass="13570">MATDDDRVDCFLLSLTGQIEKAKFPSYDYIWCKYCFSHGLDWVIVAGMDEGITQTTLKSSDSNQEHVFNFPIDITWKSSNPFGWPQLIIHAYGLDIFGKDVIRGYGAVHVPVQPGKQIPK</sequence>
<dbReference type="GO" id="GO:0036038">
    <property type="term" value="C:MKS complex"/>
    <property type="evidence" value="ECO:0007669"/>
    <property type="project" value="TreeGrafter"/>
</dbReference>
<comment type="similarity">
    <text evidence="6">Belongs to the B9D family.</text>
</comment>
<gene>
    <name evidence="8" type="ORF">PXEA_LOCUS13276</name>
</gene>
<evidence type="ECO:0000256" key="6">
    <source>
        <dbReference type="ARBA" id="ARBA00038411"/>
    </source>
</evidence>